<dbReference type="EMBL" id="OV651814">
    <property type="protein sequence ID" value="CAH1106889.1"/>
    <property type="molecule type" value="Genomic_DNA"/>
</dbReference>
<gene>
    <name evidence="1" type="ORF">PSYICH_LOCUS6770</name>
</gene>
<dbReference type="AlphaFoldDB" id="A0A9P0CRA0"/>
<dbReference type="OrthoDB" id="414982at2759"/>
<dbReference type="PANTHER" id="PTHR31511">
    <property type="entry name" value="PROTEIN CBG23764"/>
    <property type="match status" value="1"/>
</dbReference>
<keyword evidence="2" id="KW-1185">Reference proteome</keyword>
<sequence length="274" mass="32734">MPNETNKIMKFKNFKNKEPVPLVIYSNIERELKDYDDDDTQTSNTQIYRKHKAFSVAYYLKSHFENRYRLKFRFYIGRDCLDWFVDELQQSAKYFKKFIIPNPELMNLTLEEENNFLMSTTCYVCHKPFLDVDTKSETYELNALHYYTTLGFAFDDMLKISNVELELLTDNNISLFIKKSIREGASQCSNRYAECKQQYVNTRIFLRLIYVILDHFNLHKDLPFCPEHLVPPTSDSDQPKLLSTLYDKEKYVIHYLAIQLGIVVRKIHRCLKFK</sequence>
<protein>
    <submittedName>
        <fullName evidence="1">Uncharacterized protein</fullName>
    </submittedName>
</protein>
<evidence type="ECO:0000313" key="1">
    <source>
        <dbReference type="EMBL" id="CAH1106889.1"/>
    </source>
</evidence>
<dbReference type="Proteomes" id="UP001153636">
    <property type="component" value="Chromosome 2"/>
</dbReference>
<proteinExistence type="predicted"/>
<evidence type="ECO:0000313" key="2">
    <source>
        <dbReference type="Proteomes" id="UP001153636"/>
    </source>
</evidence>
<organism evidence="1 2">
    <name type="scientific">Psylliodes chrysocephalus</name>
    <dbReference type="NCBI Taxonomy" id="3402493"/>
    <lineage>
        <taxon>Eukaryota</taxon>
        <taxon>Metazoa</taxon>
        <taxon>Ecdysozoa</taxon>
        <taxon>Arthropoda</taxon>
        <taxon>Hexapoda</taxon>
        <taxon>Insecta</taxon>
        <taxon>Pterygota</taxon>
        <taxon>Neoptera</taxon>
        <taxon>Endopterygota</taxon>
        <taxon>Coleoptera</taxon>
        <taxon>Polyphaga</taxon>
        <taxon>Cucujiformia</taxon>
        <taxon>Chrysomeloidea</taxon>
        <taxon>Chrysomelidae</taxon>
        <taxon>Galerucinae</taxon>
        <taxon>Alticini</taxon>
        <taxon>Psylliodes</taxon>
    </lineage>
</organism>
<reference evidence="1" key="1">
    <citation type="submission" date="2022-01" db="EMBL/GenBank/DDBJ databases">
        <authorList>
            <person name="King R."/>
        </authorList>
    </citation>
    <scope>NUCLEOTIDE SEQUENCE</scope>
</reference>
<accession>A0A9P0CRA0</accession>
<name>A0A9P0CRA0_9CUCU</name>
<dbReference type="PANTHER" id="PTHR31511:SF12">
    <property type="entry name" value="RHO TERMINATION FACTOR N-TERMINAL DOMAIN-CONTAINING PROTEIN"/>
    <property type="match status" value="1"/>
</dbReference>